<evidence type="ECO:0000313" key="12">
    <source>
        <dbReference type="Proteomes" id="UP000266302"/>
    </source>
</evidence>
<dbReference type="InterPro" id="IPR032692">
    <property type="entry name" value="YccS_N"/>
</dbReference>
<dbReference type="AlphaFoldDB" id="A0A398CHK9"/>
<evidence type="ECO:0000256" key="3">
    <source>
        <dbReference type="ARBA" id="ARBA00022692"/>
    </source>
</evidence>
<evidence type="ECO:0000256" key="5">
    <source>
        <dbReference type="ARBA" id="ARBA00023136"/>
    </source>
</evidence>
<comment type="subcellular location">
    <subcellularLocation>
        <location evidence="1">Cell membrane</location>
        <topology evidence="1">Multi-pass membrane protein</topology>
    </subcellularLocation>
</comment>
<evidence type="ECO:0000256" key="4">
    <source>
        <dbReference type="ARBA" id="ARBA00022989"/>
    </source>
</evidence>
<evidence type="ECO:0000256" key="6">
    <source>
        <dbReference type="ARBA" id="ARBA00043993"/>
    </source>
</evidence>
<dbReference type="PANTHER" id="PTHR30509:SF9">
    <property type="entry name" value="MULTIDRUG RESISTANCE PROTEIN MDTO"/>
    <property type="match status" value="1"/>
</dbReference>
<keyword evidence="5 8" id="KW-0472">Membrane</keyword>
<feature type="transmembrane region" description="Helical" evidence="8">
    <location>
        <begin position="7"/>
        <end position="28"/>
    </location>
</feature>
<feature type="transmembrane region" description="Helical" evidence="8">
    <location>
        <begin position="90"/>
        <end position="108"/>
    </location>
</feature>
<keyword evidence="3 8" id="KW-0812">Transmembrane</keyword>
<gene>
    <name evidence="11" type="ORF">D3F03_02115</name>
</gene>
<dbReference type="InterPro" id="IPR049453">
    <property type="entry name" value="Memb_transporter_dom"/>
</dbReference>
<dbReference type="Pfam" id="PF12805">
    <property type="entry name" value="FUSC-like"/>
    <property type="match status" value="1"/>
</dbReference>
<feature type="transmembrane region" description="Helical" evidence="8">
    <location>
        <begin position="140"/>
        <end position="161"/>
    </location>
</feature>
<accession>A0A398CHK9</accession>
<feature type="domain" description="Integral membrane protein YccS N-terminal" evidence="9">
    <location>
        <begin position="68"/>
        <end position="322"/>
    </location>
</feature>
<proteinExistence type="inferred from homology"/>
<evidence type="ECO:0000256" key="1">
    <source>
        <dbReference type="ARBA" id="ARBA00004651"/>
    </source>
</evidence>
<feature type="transmembrane region" description="Helical" evidence="8">
    <location>
        <begin position="115"/>
        <end position="134"/>
    </location>
</feature>
<keyword evidence="12" id="KW-1185">Reference proteome</keyword>
<feature type="transmembrane region" description="Helical" evidence="8">
    <location>
        <begin position="34"/>
        <end position="54"/>
    </location>
</feature>
<comment type="similarity">
    <text evidence="6">Belongs to the YccS/YhfK family.</text>
</comment>
<feature type="domain" description="Integral membrane bound transporter" evidence="10">
    <location>
        <begin position="408"/>
        <end position="531"/>
    </location>
</feature>
<dbReference type="Proteomes" id="UP000266302">
    <property type="component" value="Unassembled WGS sequence"/>
</dbReference>
<dbReference type="OrthoDB" id="8670769at2"/>
<protein>
    <submittedName>
        <fullName evidence="11">Uncharacterized protein</fullName>
    </submittedName>
</protein>
<dbReference type="PANTHER" id="PTHR30509">
    <property type="entry name" value="P-HYDROXYBENZOIC ACID EFFLUX PUMP SUBUNIT-RELATED"/>
    <property type="match status" value="1"/>
</dbReference>
<dbReference type="EMBL" id="QXJC01000001">
    <property type="protein sequence ID" value="RID99256.1"/>
    <property type="molecule type" value="Genomic_DNA"/>
</dbReference>
<feature type="transmembrane region" description="Helical" evidence="8">
    <location>
        <begin position="518"/>
        <end position="538"/>
    </location>
</feature>
<evidence type="ECO:0000259" key="10">
    <source>
        <dbReference type="Pfam" id="PF13515"/>
    </source>
</evidence>
<name>A0A398CHK9_9BURK</name>
<reference evidence="11 12" key="1">
    <citation type="submission" date="2018-09" db="EMBL/GenBank/DDBJ databases">
        <title>Draft genome of Simplicispira sp. NY-02.</title>
        <authorList>
            <person name="Im W.T."/>
        </authorList>
    </citation>
    <scope>NUCLEOTIDE SEQUENCE [LARGE SCALE GENOMIC DNA]</scope>
    <source>
        <strain evidence="11 12">NY-02</strain>
    </source>
</reference>
<feature type="transmembrane region" description="Helical" evidence="8">
    <location>
        <begin position="447"/>
        <end position="465"/>
    </location>
</feature>
<evidence type="ECO:0000259" key="9">
    <source>
        <dbReference type="Pfam" id="PF12805"/>
    </source>
</evidence>
<feature type="region of interest" description="Disordered" evidence="7">
    <location>
        <begin position="297"/>
        <end position="324"/>
    </location>
</feature>
<dbReference type="GO" id="GO:0005886">
    <property type="term" value="C:plasma membrane"/>
    <property type="evidence" value="ECO:0007669"/>
    <property type="project" value="UniProtKB-SubCell"/>
</dbReference>
<evidence type="ECO:0000256" key="2">
    <source>
        <dbReference type="ARBA" id="ARBA00022475"/>
    </source>
</evidence>
<evidence type="ECO:0000313" key="11">
    <source>
        <dbReference type="EMBL" id="RID99256.1"/>
    </source>
</evidence>
<feature type="transmembrane region" description="Helical" evidence="8">
    <location>
        <begin position="66"/>
        <end position="84"/>
    </location>
</feature>
<sequence length="724" mass="76073">MARAPQLLMRLPTYLLNGALVAAGVAMVHGTVGAAAGAGAAGLALTGAVCTSLADAPVPMVRAWRQLLAGALAALAGTALVLLAQPSPVVLGLALALGGALAMMVMSWGLRAGAVAFAPVLAMVFTLASPAGSVPPVRMLGWQAVGAVLYGLWAVATGWLMQPRWRTLAVASALQASAALLQARAEVWRASAAAPAQPGADDPARAAWRWVQQEAELADLLQAARDLVFAAPRAAHYQRLSAVLVYTIELRDMLLAVRLDLDLIGHDAPGRQTMAEMAQALGRLADQLSQAASTLRLGQPGSAPATGADPAARDALQAPGSSVAWPEHDPRARLVPVLQLRLQALRRVVQQVHDALQGPPPSAVLSAEQLRRFVAPSDWPLSALKAQFSGHSPVLRHALRTGLAFGCAYALAQVLPWSAHPHWLVLSVAVVLRGNLAQTLARRNQRVGGTLLGCLLVVGLARLPAEPWQALVFLLAVGTAHAFVVRRYLVTAIAATVMALLQAHLMYPAGGLAVTERVADTVLGAALAWLFSYVLPSWERRQLPRLVNQARQALFHYALAVLGAPGPDQVDQRLARRRAYDALGALAAAAQRSAAEPRSERLPTAQVLSLLDRGQRLMAHLSLVRLSLAGPWVAGAGSALTDSLAQTHRALARLLADPAVTHTEVAGGSAAAPVSNSWSDGLDTLPLAAPDQDRLSWLQRRLGVLQNDAQAVQQAAWALSHART</sequence>
<feature type="transmembrane region" description="Helical" evidence="8">
    <location>
        <begin position="485"/>
        <end position="506"/>
    </location>
</feature>
<keyword evidence="4 8" id="KW-1133">Transmembrane helix</keyword>
<dbReference type="RefSeq" id="WP_119107707.1">
    <property type="nucleotide sequence ID" value="NZ_QXJC01000001.1"/>
</dbReference>
<organism evidence="11 12">
    <name type="scientific">Simplicispira hankyongi</name>
    <dbReference type="NCBI Taxonomy" id="2315688"/>
    <lineage>
        <taxon>Bacteria</taxon>
        <taxon>Pseudomonadati</taxon>
        <taxon>Pseudomonadota</taxon>
        <taxon>Betaproteobacteria</taxon>
        <taxon>Burkholderiales</taxon>
        <taxon>Comamonadaceae</taxon>
        <taxon>Simplicispira</taxon>
    </lineage>
</organism>
<comment type="caution">
    <text evidence="11">The sequence shown here is derived from an EMBL/GenBank/DDBJ whole genome shotgun (WGS) entry which is preliminary data.</text>
</comment>
<evidence type="ECO:0000256" key="7">
    <source>
        <dbReference type="SAM" id="MobiDB-lite"/>
    </source>
</evidence>
<evidence type="ECO:0000256" key="8">
    <source>
        <dbReference type="SAM" id="Phobius"/>
    </source>
</evidence>
<dbReference type="Pfam" id="PF13515">
    <property type="entry name" value="FUSC_2"/>
    <property type="match status" value="1"/>
</dbReference>
<keyword evidence="2" id="KW-1003">Cell membrane</keyword>